<dbReference type="InterPro" id="IPR005074">
    <property type="entry name" value="Peptidase_C39"/>
</dbReference>
<dbReference type="Pfam" id="PF03412">
    <property type="entry name" value="Peptidase_C39"/>
    <property type="match status" value="1"/>
</dbReference>
<organism evidence="3 4">
    <name type="scientific">Roseateles koreensis</name>
    <dbReference type="NCBI Taxonomy" id="2987526"/>
    <lineage>
        <taxon>Bacteria</taxon>
        <taxon>Pseudomonadati</taxon>
        <taxon>Pseudomonadota</taxon>
        <taxon>Betaproteobacteria</taxon>
        <taxon>Burkholderiales</taxon>
        <taxon>Sphaerotilaceae</taxon>
        <taxon>Roseateles</taxon>
    </lineage>
</organism>
<evidence type="ECO:0000259" key="2">
    <source>
        <dbReference type="PROSITE" id="PS50990"/>
    </source>
</evidence>
<feature type="chain" id="PRO_5045212835" evidence="1">
    <location>
        <begin position="21"/>
        <end position="315"/>
    </location>
</feature>
<evidence type="ECO:0000313" key="3">
    <source>
        <dbReference type="EMBL" id="MDC8783762.1"/>
    </source>
</evidence>
<dbReference type="Pfam" id="PF13432">
    <property type="entry name" value="TPR_16"/>
    <property type="match status" value="1"/>
</dbReference>
<dbReference type="InterPro" id="IPR011990">
    <property type="entry name" value="TPR-like_helical_dom_sf"/>
</dbReference>
<feature type="domain" description="Peptidase C39" evidence="2">
    <location>
        <begin position="52"/>
        <end position="183"/>
    </location>
</feature>
<proteinExistence type="predicted"/>
<gene>
    <name evidence="3" type="ORF">PRZ01_00970</name>
</gene>
<dbReference type="RefSeq" id="WP_273594877.1">
    <property type="nucleotide sequence ID" value="NZ_JAQQXS010000001.1"/>
</dbReference>
<protein>
    <submittedName>
        <fullName evidence="3">PA2778 family cysteine peptidase</fullName>
    </submittedName>
</protein>
<reference evidence="3 4" key="1">
    <citation type="submission" date="2022-10" db="EMBL/GenBank/DDBJ databases">
        <title>paucibacter sp. hw8 Genome sequencing.</title>
        <authorList>
            <person name="Park S."/>
        </authorList>
    </citation>
    <scope>NUCLEOTIDE SEQUENCE [LARGE SCALE GENOMIC DNA]</scope>
    <source>
        <strain evidence="4">hw8</strain>
    </source>
</reference>
<dbReference type="Gene3D" id="3.90.70.10">
    <property type="entry name" value="Cysteine proteinases"/>
    <property type="match status" value="1"/>
</dbReference>
<dbReference type="CDD" id="cd02549">
    <property type="entry name" value="Peptidase_C39A"/>
    <property type="match status" value="1"/>
</dbReference>
<comment type="caution">
    <text evidence="3">The sequence shown here is derived from an EMBL/GenBank/DDBJ whole genome shotgun (WGS) entry which is preliminary data.</text>
</comment>
<feature type="signal peptide" evidence="1">
    <location>
        <begin position="1"/>
        <end position="20"/>
    </location>
</feature>
<keyword evidence="1" id="KW-0732">Signal</keyword>
<keyword evidence="4" id="KW-1185">Reference proteome</keyword>
<name>A0ABT5KLQ8_9BURK</name>
<evidence type="ECO:0000256" key="1">
    <source>
        <dbReference type="SAM" id="SignalP"/>
    </source>
</evidence>
<dbReference type="Gene3D" id="1.25.40.10">
    <property type="entry name" value="Tetratricopeptide repeat domain"/>
    <property type="match status" value="1"/>
</dbReference>
<dbReference type="InterPro" id="IPR039563">
    <property type="entry name" value="Peptidase_C39_single_dom"/>
</dbReference>
<sequence length="315" mass="33488">MTTSNPAAAGFVLAATLALCGCVATPVQQLTQQWPAELPTHAQLNNTPFIAQDDYECGPAALAMLLQAAGVSVQPEQLRPQVFIPGRQGSLQIEMMVAARRHGLPAYRLQPTLETLMREVAAGHPVLVFQNLSLPIYPVWHYAVVIGYDRDDSTLTLHSGSTPGLTMSLSAFERTWARGDHWAFVALPTSTLPSTADADTLGTAIVALERLNPAAALPAYRTALQRWPDALVLQMGLGNSAYAAGDPTLAATAYRAATQSHPQAADAWNNLAQVLMEQGALGAARHAIEQAIAIGGPRLALYQQLARSLDAEGTP</sequence>
<evidence type="ECO:0000313" key="4">
    <source>
        <dbReference type="Proteomes" id="UP001219862"/>
    </source>
</evidence>
<dbReference type="SUPFAM" id="SSF48452">
    <property type="entry name" value="TPR-like"/>
    <property type="match status" value="1"/>
</dbReference>
<dbReference type="PROSITE" id="PS50990">
    <property type="entry name" value="PEPTIDASE_C39"/>
    <property type="match status" value="1"/>
</dbReference>
<dbReference type="Proteomes" id="UP001219862">
    <property type="component" value="Unassembled WGS sequence"/>
</dbReference>
<dbReference type="EMBL" id="JAQQXS010000001">
    <property type="protein sequence ID" value="MDC8783762.1"/>
    <property type="molecule type" value="Genomic_DNA"/>
</dbReference>
<accession>A0ABT5KLQ8</accession>
<dbReference type="NCBIfam" id="NF033920">
    <property type="entry name" value="C39_PA2778_fam"/>
    <property type="match status" value="1"/>
</dbReference>